<dbReference type="AlphaFoldDB" id="A0A418KMM6"/>
<dbReference type="SUPFAM" id="SSF47413">
    <property type="entry name" value="lambda repressor-like DNA-binding domains"/>
    <property type="match status" value="1"/>
</dbReference>
<evidence type="ECO:0000256" key="3">
    <source>
        <dbReference type="ARBA" id="ARBA00023163"/>
    </source>
</evidence>
<feature type="non-terminal residue" evidence="5">
    <location>
        <position position="173"/>
    </location>
</feature>
<dbReference type="EMBL" id="QUAL01000177">
    <property type="protein sequence ID" value="RIQ20173.1"/>
    <property type="molecule type" value="Genomic_DNA"/>
</dbReference>
<sequence length="173" mass="18601">MTTPARKVGIREVAALAGVSSGTVSHYLNHPDRVSAEKAARIERAVETLGFVPNSSARQLRLGRSDAIAFLAPDVSNPYFSTIAEGVERRASEAGLTVFIANSHADRDREDAYLRMFGQHRVRGLLVASFEPIEERLAGLRARGTPSVLLRRPGRGSAQPSVAVDDVLGGRLA</sequence>
<dbReference type="InterPro" id="IPR000843">
    <property type="entry name" value="HTH_LacI"/>
</dbReference>
<keyword evidence="3" id="KW-0804">Transcription</keyword>
<dbReference type="OrthoDB" id="37081at2"/>
<reference evidence="5 6" key="1">
    <citation type="submission" date="2018-09" db="EMBL/GenBank/DDBJ databases">
        <title>Isolation, diversity and antifungal activity of actinobacteria from wheat.</title>
        <authorList>
            <person name="Han C."/>
        </authorList>
    </citation>
    <scope>NUCLEOTIDE SEQUENCE [LARGE SCALE GENOMIC DNA]</scope>
    <source>
        <strain evidence="5 6">NEAU-YY265</strain>
    </source>
</reference>
<accession>A0A418KMM6</accession>
<keyword evidence="1" id="KW-0805">Transcription regulation</keyword>
<dbReference type="PROSITE" id="PS00356">
    <property type="entry name" value="HTH_LACI_1"/>
    <property type="match status" value="1"/>
</dbReference>
<dbReference type="RefSeq" id="WP_147375397.1">
    <property type="nucleotide sequence ID" value="NZ_QUAL01000177.1"/>
</dbReference>
<dbReference type="Gene3D" id="3.40.50.2300">
    <property type="match status" value="1"/>
</dbReference>
<dbReference type="PANTHER" id="PTHR30146">
    <property type="entry name" value="LACI-RELATED TRANSCRIPTIONAL REPRESSOR"/>
    <property type="match status" value="1"/>
</dbReference>
<dbReference type="GO" id="GO:0000976">
    <property type="term" value="F:transcription cis-regulatory region binding"/>
    <property type="evidence" value="ECO:0007669"/>
    <property type="project" value="TreeGrafter"/>
</dbReference>
<gene>
    <name evidence="5" type="ORF">DY240_18905</name>
</gene>
<protein>
    <submittedName>
        <fullName evidence="5">LacI family transcriptional regulator</fullName>
    </submittedName>
</protein>
<evidence type="ECO:0000256" key="2">
    <source>
        <dbReference type="ARBA" id="ARBA00023125"/>
    </source>
</evidence>
<dbReference type="SMART" id="SM00354">
    <property type="entry name" value="HTH_LACI"/>
    <property type="match status" value="1"/>
</dbReference>
<name>A0A418KMM6_9ACTN</name>
<dbReference type="SUPFAM" id="SSF53822">
    <property type="entry name" value="Periplasmic binding protein-like I"/>
    <property type="match status" value="1"/>
</dbReference>
<dbReference type="InterPro" id="IPR010982">
    <property type="entry name" value="Lambda_DNA-bd_dom_sf"/>
</dbReference>
<feature type="domain" description="HTH lacI-type" evidence="4">
    <location>
        <begin position="8"/>
        <end position="62"/>
    </location>
</feature>
<dbReference type="Proteomes" id="UP000284057">
    <property type="component" value="Unassembled WGS sequence"/>
</dbReference>
<keyword evidence="2" id="KW-0238">DNA-binding</keyword>
<dbReference type="CDD" id="cd01392">
    <property type="entry name" value="HTH_LacI"/>
    <property type="match status" value="1"/>
</dbReference>
<dbReference type="InterPro" id="IPR028082">
    <property type="entry name" value="Peripla_BP_I"/>
</dbReference>
<evidence type="ECO:0000259" key="4">
    <source>
        <dbReference type="PROSITE" id="PS50932"/>
    </source>
</evidence>
<dbReference type="Gene3D" id="1.10.260.40">
    <property type="entry name" value="lambda repressor-like DNA-binding domains"/>
    <property type="match status" value="1"/>
</dbReference>
<keyword evidence="6" id="KW-1185">Reference proteome</keyword>
<dbReference type="PANTHER" id="PTHR30146:SF109">
    <property type="entry name" value="HTH-TYPE TRANSCRIPTIONAL REGULATOR GALS"/>
    <property type="match status" value="1"/>
</dbReference>
<proteinExistence type="predicted"/>
<dbReference type="Pfam" id="PF00532">
    <property type="entry name" value="Peripla_BP_1"/>
    <property type="match status" value="1"/>
</dbReference>
<dbReference type="GO" id="GO:0003700">
    <property type="term" value="F:DNA-binding transcription factor activity"/>
    <property type="evidence" value="ECO:0007669"/>
    <property type="project" value="TreeGrafter"/>
</dbReference>
<dbReference type="PROSITE" id="PS50932">
    <property type="entry name" value="HTH_LACI_2"/>
    <property type="match status" value="1"/>
</dbReference>
<evidence type="ECO:0000313" key="6">
    <source>
        <dbReference type="Proteomes" id="UP000284057"/>
    </source>
</evidence>
<dbReference type="InterPro" id="IPR001761">
    <property type="entry name" value="Peripla_BP/Lac1_sug-bd_dom"/>
</dbReference>
<comment type="caution">
    <text evidence="5">The sequence shown here is derived from an EMBL/GenBank/DDBJ whole genome shotgun (WGS) entry which is preliminary data.</text>
</comment>
<evidence type="ECO:0000313" key="5">
    <source>
        <dbReference type="EMBL" id="RIQ20173.1"/>
    </source>
</evidence>
<evidence type="ECO:0000256" key="1">
    <source>
        <dbReference type="ARBA" id="ARBA00023015"/>
    </source>
</evidence>
<organism evidence="5 6">
    <name type="scientific">Jiangella rhizosphaerae</name>
    <dbReference type="NCBI Taxonomy" id="2293569"/>
    <lineage>
        <taxon>Bacteria</taxon>
        <taxon>Bacillati</taxon>
        <taxon>Actinomycetota</taxon>
        <taxon>Actinomycetes</taxon>
        <taxon>Jiangellales</taxon>
        <taxon>Jiangellaceae</taxon>
        <taxon>Jiangella</taxon>
    </lineage>
</organism>
<dbReference type="Pfam" id="PF00356">
    <property type="entry name" value="LacI"/>
    <property type="match status" value="1"/>
</dbReference>